<reference evidence="2 3" key="2">
    <citation type="journal article" date="2009" name="PLoS ONE">
        <title>The photosynthetic apparatus and its regulation in the aerobic gammaproteobacterium Congregibacter litoralis gen. nov., sp. nov.</title>
        <authorList>
            <person name="Spring S."/>
            <person name="Lunsdorf H."/>
            <person name="Fuchs B.M."/>
            <person name="Tindall B.J."/>
        </authorList>
    </citation>
    <scope>NUCLEOTIDE SEQUENCE [LARGE SCALE GENOMIC DNA]</scope>
    <source>
        <strain evidence="2">KT71</strain>
    </source>
</reference>
<protein>
    <submittedName>
        <fullName evidence="2">Uncharacterized protein</fullName>
    </submittedName>
</protein>
<dbReference type="HOGENOM" id="CLU_1486671_0_0_6"/>
<gene>
    <name evidence="2" type="ORF">KT71_09157</name>
</gene>
<proteinExistence type="predicted"/>
<keyword evidence="1" id="KW-0732">Signal</keyword>
<dbReference type="AlphaFoldDB" id="A4A4R2"/>
<accession>A4A4R2</accession>
<evidence type="ECO:0000313" key="3">
    <source>
        <dbReference type="Proteomes" id="UP000019205"/>
    </source>
</evidence>
<name>A4A4R2_9GAMM</name>
<feature type="chain" id="PRO_5002664113" evidence="1">
    <location>
        <begin position="35"/>
        <end position="181"/>
    </location>
</feature>
<evidence type="ECO:0000313" key="2">
    <source>
        <dbReference type="EMBL" id="EAQ98783.2"/>
    </source>
</evidence>
<sequence>MLVRQALVSVACYRRHCELILVVFLAMTLSQASAGSTLAEGYSASVVDGSIETGFRMFTIYSLEKACSQPHMPVSLVAKDLELDVGDTFTLSKLLVNALDDNGEFIPSVPIVITGEVDSNVIYHDPAFDQESYVARHAGSVSFAVVYLCPSAQPVKTEFRIHVRSKSGLLPPRSSFQEGQS</sequence>
<organism evidence="2 3">
    <name type="scientific">Congregibacter litoralis KT71</name>
    <dbReference type="NCBI Taxonomy" id="314285"/>
    <lineage>
        <taxon>Bacteria</taxon>
        <taxon>Pseudomonadati</taxon>
        <taxon>Pseudomonadota</taxon>
        <taxon>Gammaproteobacteria</taxon>
        <taxon>Cellvibrionales</taxon>
        <taxon>Halieaceae</taxon>
        <taxon>Congregibacter</taxon>
    </lineage>
</organism>
<evidence type="ECO:0000256" key="1">
    <source>
        <dbReference type="SAM" id="SignalP"/>
    </source>
</evidence>
<keyword evidence="3" id="KW-1185">Reference proteome</keyword>
<dbReference type="EMBL" id="AAOA02000003">
    <property type="protein sequence ID" value="EAQ98783.2"/>
    <property type="molecule type" value="Genomic_DNA"/>
</dbReference>
<dbReference type="Proteomes" id="UP000019205">
    <property type="component" value="Chromosome"/>
</dbReference>
<feature type="signal peptide" evidence="1">
    <location>
        <begin position="1"/>
        <end position="34"/>
    </location>
</feature>
<comment type="caution">
    <text evidence="2">The sequence shown here is derived from an EMBL/GenBank/DDBJ whole genome shotgun (WGS) entry which is preliminary data.</text>
</comment>
<reference evidence="2 3" key="1">
    <citation type="journal article" date="2007" name="Proc. Natl. Acad. Sci. U.S.A.">
        <title>Characterization of a marine gammaproteobacterium capable of aerobic anoxygenic photosynthesis.</title>
        <authorList>
            <person name="Fuchs B.M."/>
            <person name="Spring S."/>
            <person name="Teeling H."/>
            <person name="Quast C."/>
            <person name="Wulf J."/>
            <person name="Schattenhofer M."/>
            <person name="Yan S."/>
            <person name="Ferriera S."/>
            <person name="Johnson J."/>
            <person name="Glockner F.O."/>
            <person name="Amann R."/>
        </authorList>
    </citation>
    <scope>NUCLEOTIDE SEQUENCE [LARGE SCALE GENOMIC DNA]</scope>
    <source>
        <strain evidence="2">KT71</strain>
    </source>
</reference>